<proteinExistence type="inferred from homology"/>
<feature type="region of interest" description="Disordered" evidence="6">
    <location>
        <begin position="733"/>
        <end position="845"/>
    </location>
</feature>
<name>A0A0F7SVZ4_PHARH</name>
<dbReference type="InterPro" id="IPR002553">
    <property type="entry name" value="Clathrin/coatomer_adapt-like_N"/>
</dbReference>
<evidence type="ECO:0000256" key="1">
    <source>
        <dbReference type="ARBA" id="ARBA00004308"/>
    </source>
</evidence>
<keyword evidence="3" id="KW-0813">Transport</keyword>
<evidence type="ECO:0000313" key="8">
    <source>
        <dbReference type="EMBL" id="CED84163.1"/>
    </source>
</evidence>
<organism evidence="8">
    <name type="scientific">Phaffia rhodozyma</name>
    <name type="common">Yeast</name>
    <name type="synonym">Xanthophyllomyces dendrorhous</name>
    <dbReference type="NCBI Taxonomy" id="264483"/>
    <lineage>
        <taxon>Eukaryota</taxon>
        <taxon>Fungi</taxon>
        <taxon>Dikarya</taxon>
        <taxon>Basidiomycota</taxon>
        <taxon>Agaricomycotina</taxon>
        <taxon>Tremellomycetes</taxon>
        <taxon>Cystofilobasidiales</taxon>
        <taxon>Mrakiaceae</taxon>
        <taxon>Phaffia</taxon>
    </lineage>
</organism>
<evidence type="ECO:0000256" key="6">
    <source>
        <dbReference type="SAM" id="MobiDB-lite"/>
    </source>
</evidence>
<dbReference type="EMBL" id="LN483157">
    <property type="protein sequence ID" value="CED84163.1"/>
    <property type="molecule type" value="Genomic_DNA"/>
</dbReference>
<feature type="domain" description="Clathrin/coatomer adaptor adaptin-like N-terminal" evidence="7">
    <location>
        <begin position="41"/>
        <end position="572"/>
    </location>
</feature>
<protein>
    <submittedName>
        <fullName evidence="8">Vesicle coat complex AP-3, beta subunit</fullName>
    </submittedName>
</protein>
<dbReference type="Pfam" id="PF01602">
    <property type="entry name" value="Adaptin_N"/>
    <property type="match status" value="1"/>
</dbReference>
<dbReference type="InterPro" id="IPR016024">
    <property type="entry name" value="ARM-type_fold"/>
</dbReference>
<comment type="similarity">
    <text evidence="2">Belongs to the adaptor complexes large subunit family.</text>
</comment>
<dbReference type="GO" id="GO:0016192">
    <property type="term" value="P:vesicle-mediated transport"/>
    <property type="evidence" value="ECO:0007669"/>
    <property type="project" value="InterPro"/>
</dbReference>
<comment type="subcellular location">
    <subcellularLocation>
        <location evidence="1">Endomembrane system</location>
    </subcellularLocation>
</comment>
<feature type="compositionally biased region" description="Acidic residues" evidence="6">
    <location>
        <begin position="796"/>
        <end position="832"/>
    </location>
</feature>
<evidence type="ECO:0000256" key="5">
    <source>
        <dbReference type="ARBA" id="ARBA00023136"/>
    </source>
</evidence>
<dbReference type="InterPro" id="IPR026739">
    <property type="entry name" value="AP_beta"/>
</dbReference>
<evidence type="ECO:0000256" key="4">
    <source>
        <dbReference type="ARBA" id="ARBA00022927"/>
    </source>
</evidence>
<dbReference type="GO" id="GO:0030123">
    <property type="term" value="C:AP-3 adaptor complex"/>
    <property type="evidence" value="ECO:0007669"/>
    <property type="project" value="InterPro"/>
</dbReference>
<dbReference type="GO" id="GO:0006886">
    <property type="term" value="P:intracellular protein transport"/>
    <property type="evidence" value="ECO:0007669"/>
    <property type="project" value="InterPro"/>
</dbReference>
<evidence type="ECO:0000256" key="3">
    <source>
        <dbReference type="ARBA" id="ARBA00022448"/>
    </source>
</evidence>
<sequence length="845" mass="92799">MDSLNRLSQRISENIQESARDLTFNGSSKDLYETNDDRTLEITKLLESSHEREKIMGMKRLIALISKGRPVSSFFPVVVKQVSSPSLELRKLVYIYILRHAELEPDLALLSINTFQKDLNDPNPLIRCMALRVLSGISVPMIGSVVTMAIRKGAGDTNPYVRKAAALAIPKLYETDASHHHTLLPIMQILLQERSPIAIGSILVAFQSLCPLQPELLHPHYRRLCGMLVEADEWGQVVMMNVLGRYARIMLEKPKNDQDDSDSEPDEDLLLLFQASLPLVHSTSPAVLLSLINLHHILSPSSPSPLPHLAPPLLRVLATTESEGTRIAILKTCQVLVKERKDMFEDDEPGEGKWKAFLGTGRDESRKAVILRIDILKELASSENVAELLEEFLHYERDTDDKISQAAIEAIGYCAQHTPEIREKATHHLLRLLKKKRESTITSSILVLKGLILSSPSSSSLDLVARLASRLDDIRNPKARACVVGLVGEHLGSDGRLGAEVLRIGVKGFIDESEEVKLALLTLSSKLLLLLSAPSALQNQVELLSSHLFSLARYDGSYDVRDRSRFLKSLVRGLTLAGKEAGTKQDEDQDDEGEGRGGVILRREQVALVLGGGRVAGSSVHEQDLSQNSEGSLTTNTEINTLSLLTQPQYLPSYQPTPSWQERGVDPSLREVVSWETSGVKPSFNGRATIQEGGGGGYGYGVEYDEDKGSKVVGMKAGLGAGGAKAMASAMAGGVREKGGQKEKEKKTTDLEKFYASQSESEETSSEEAESEDDEDENVVIGKEGMQVEEVIQVEGEMDESEYDNSDEDDASEDDDGSSSDEYSEDDSEDDRGESGGLIDRFGRI</sequence>
<dbReference type="Gene3D" id="1.25.10.10">
    <property type="entry name" value="Leucine-rich Repeat Variant"/>
    <property type="match status" value="1"/>
</dbReference>
<dbReference type="PANTHER" id="PTHR11134">
    <property type="entry name" value="ADAPTOR COMPLEX SUBUNIT BETA FAMILY MEMBER"/>
    <property type="match status" value="1"/>
</dbReference>
<reference evidence="8" key="1">
    <citation type="submission" date="2014-08" db="EMBL/GenBank/DDBJ databases">
        <authorList>
            <person name="Sharma Rahul"/>
            <person name="Thines Marco"/>
        </authorList>
    </citation>
    <scope>NUCLEOTIDE SEQUENCE</scope>
</reference>
<evidence type="ECO:0000259" key="7">
    <source>
        <dbReference type="Pfam" id="PF01602"/>
    </source>
</evidence>
<dbReference type="SUPFAM" id="SSF48371">
    <property type="entry name" value="ARM repeat"/>
    <property type="match status" value="1"/>
</dbReference>
<feature type="compositionally biased region" description="Basic and acidic residues" evidence="6">
    <location>
        <begin position="735"/>
        <end position="753"/>
    </location>
</feature>
<keyword evidence="4" id="KW-0653">Protein transport</keyword>
<evidence type="ECO:0000256" key="2">
    <source>
        <dbReference type="ARBA" id="ARBA00006613"/>
    </source>
</evidence>
<feature type="compositionally biased region" description="Acidic residues" evidence="6">
    <location>
        <begin position="760"/>
        <end position="778"/>
    </location>
</feature>
<accession>A0A0F7SVZ4</accession>
<dbReference type="InterPro" id="IPR011989">
    <property type="entry name" value="ARM-like"/>
</dbReference>
<dbReference type="GO" id="GO:0012505">
    <property type="term" value="C:endomembrane system"/>
    <property type="evidence" value="ECO:0007669"/>
    <property type="project" value="UniProtKB-SubCell"/>
</dbReference>
<dbReference type="AlphaFoldDB" id="A0A0F7SVZ4"/>
<keyword evidence="5" id="KW-0472">Membrane</keyword>